<dbReference type="InterPro" id="IPR025272">
    <property type="entry name" value="SocA_Panacea"/>
</dbReference>
<keyword evidence="3" id="KW-1185">Reference proteome</keyword>
<evidence type="ECO:0000259" key="1">
    <source>
        <dbReference type="Pfam" id="PF13274"/>
    </source>
</evidence>
<organism evidence="2 3">
    <name type="scientific">Pyrodictium abyssi</name>
    <dbReference type="NCBI Taxonomy" id="54256"/>
    <lineage>
        <taxon>Archaea</taxon>
        <taxon>Thermoproteota</taxon>
        <taxon>Thermoprotei</taxon>
        <taxon>Desulfurococcales</taxon>
        <taxon>Pyrodictiaceae</taxon>
        <taxon>Pyrodictium</taxon>
    </lineage>
</organism>
<name>A0ABM8IU80_9CREN</name>
<dbReference type="Pfam" id="PF13274">
    <property type="entry name" value="SocA_Panacea"/>
    <property type="match status" value="1"/>
</dbReference>
<gene>
    <name evidence="2" type="ORF">PABY_06460</name>
</gene>
<dbReference type="EMBL" id="AP028907">
    <property type="protein sequence ID" value="BES81079.1"/>
    <property type="molecule type" value="Genomic_DNA"/>
</dbReference>
<feature type="domain" description="Antitoxin SocA-like Panacea" evidence="1">
    <location>
        <begin position="23"/>
        <end position="116"/>
    </location>
</feature>
<reference evidence="2 3" key="1">
    <citation type="submission" date="2023-09" db="EMBL/GenBank/DDBJ databases">
        <title>Pyrofollis japonicus gen. nov. sp. nov., a novel member of the family Pyrodictiaceae isolated from the Iheya North hydrothermal field.</title>
        <authorList>
            <person name="Miyazaki U."/>
            <person name="Sanari M."/>
            <person name="Tame A."/>
            <person name="Kitajima M."/>
            <person name="Okamoto A."/>
            <person name="Sawayama S."/>
            <person name="Miyazaki J."/>
            <person name="Takai K."/>
            <person name="Nakagawa S."/>
        </authorList>
    </citation>
    <scope>NUCLEOTIDE SEQUENCE [LARGE SCALE GENOMIC DNA]</scope>
    <source>
        <strain evidence="2 3">AV2</strain>
    </source>
</reference>
<dbReference type="Proteomes" id="UP001341135">
    <property type="component" value="Chromosome"/>
</dbReference>
<evidence type="ECO:0000313" key="3">
    <source>
        <dbReference type="Proteomes" id="UP001341135"/>
    </source>
</evidence>
<accession>A0ABM8IU80</accession>
<sequence>MRLSDLLLYIVSRFPRGIGRTRLMKLLFLVDAVAAERLGRVVSGVEWRRWRYGPFSKEVLNVLDELVEEALLALDPGPEVRYVALAEPPELPGDVKEVVDYVVDRYGFMPLTELLKEVYDRYDIHGMAMGERIILDWRRELLELAEKADSDMDALVELMGRLYDAYRDALEALPGETLTLYNIAAVYLASRDPERLRKLTTTLLDVLDEVKKEISTGGKGGAVISAETRRRIAELYRELRRAAVEALEG</sequence>
<proteinExistence type="predicted"/>
<evidence type="ECO:0000313" key="2">
    <source>
        <dbReference type="EMBL" id="BES81079.1"/>
    </source>
</evidence>
<protein>
    <recommendedName>
        <fullName evidence="1">Antitoxin SocA-like Panacea domain-containing protein</fullName>
    </recommendedName>
</protein>